<sequence length="348" mass="38614">MRMRIHIALMALCFAGLSMLGADNVRAQKVGSTSMQFLKVMPSARGTAVGEAYSVWAAGAEAVFWNPGGLADVGRHEFSLTYVDWLFDARQGAFAYALSLGNFGVLGLQIQYVDFGVFEETTNELPYIIDPERPGMTGRTFRPYGYLVGISYGRYLTDRFSLGLSAKYAYESLFSEKTVENVMIRQGVYDNVKTWASGILFDFGLRYNTGFRTVQIASAVQNFGPDVRYAVESYPVPLLFRVGIAADLWGPVGLLQGGQETHRLRAAFDIFHPNDYAQQFHMGFEYEFMNILALRGGYKFNYDSDGLTLGAGLNYSIGGVQIAMDYSYGSMGAYLESVQRISLRVVVP</sequence>
<keyword evidence="1" id="KW-0732">Signal</keyword>
<evidence type="ECO:0000313" key="2">
    <source>
        <dbReference type="EMBL" id="ACY49274.1"/>
    </source>
</evidence>
<accession>D0MEP6</accession>
<dbReference type="Proteomes" id="UP000002221">
    <property type="component" value="Chromosome"/>
</dbReference>
<organism evidence="2 3">
    <name type="scientific">Rhodothermus marinus (strain ATCC 43812 / DSM 4252 / R-10)</name>
    <name type="common">Rhodothermus obamensis</name>
    <dbReference type="NCBI Taxonomy" id="518766"/>
    <lineage>
        <taxon>Bacteria</taxon>
        <taxon>Pseudomonadati</taxon>
        <taxon>Rhodothermota</taxon>
        <taxon>Rhodothermia</taxon>
        <taxon>Rhodothermales</taxon>
        <taxon>Rhodothermaceae</taxon>
        <taxon>Rhodothermus</taxon>
    </lineage>
</organism>
<dbReference type="HOGENOM" id="CLU_067062_0_0_10"/>
<evidence type="ECO:0008006" key="4">
    <source>
        <dbReference type="Google" id="ProtNLM"/>
    </source>
</evidence>
<evidence type="ECO:0000256" key="1">
    <source>
        <dbReference type="SAM" id="SignalP"/>
    </source>
</evidence>
<dbReference type="STRING" id="518766.Rmar_2396"/>
<reference evidence="2 3" key="1">
    <citation type="journal article" date="2009" name="Stand. Genomic Sci.">
        <title>Complete genome sequence of Rhodothermus marinus type strain (R-10).</title>
        <authorList>
            <person name="Nolan M."/>
            <person name="Tindall B.J."/>
            <person name="Pomrenke H."/>
            <person name="Lapidus A."/>
            <person name="Copeland A."/>
            <person name="Glavina Del Rio T."/>
            <person name="Lucas S."/>
            <person name="Chen F."/>
            <person name="Tice H."/>
            <person name="Cheng J.F."/>
            <person name="Saunders E."/>
            <person name="Han C."/>
            <person name="Bruce D."/>
            <person name="Goodwin L."/>
            <person name="Chain P."/>
            <person name="Pitluck S."/>
            <person name="Ovchinikova G."/>
            <person name="Pati A."/>
            <person name="Ivanova N."/>
            <person name="Mavromatis K."/>
            <person name="Chen A."/>
            <person name="Palaniappan K."/>
            <person name="Land M."/>
            <person name="Hauser L."/>
            <person name="Chang Y.J."/>
            <person name="Jeffries C.D."/>
            <person name="Brettin T."/>
            <person name="Goker M."/>
            <person name="Bristow J."/>
            <person name="Eisen J.A."/>
            <person name="Markowitz V."/>
            <person name="Hugenholtz P."/>
            <person name="Kyrpides N.C."/>
            <person name="Klenk H.P."/>
            <person name="Detter J.C."/>
        </authorList>
    </citation>
    <scope>NUCLEOTIDE SEQUENCE [LARGE SCALE GENOMIC DNA]</scope>
    <source>
        <strain evidence="3">ATCC 43812 / DSM 4252 / R-10</strain>
    </source>
</reference>
<proteinExistence type="predicted"/>
<dbReference type="OrthoDB" id="9809898at2"/>
<dbReference type="eggNOG" id="COG2067">
    <property type="taxonomic scope" value="Bacteria"/>
</dbReference>
<feature type="signal peptide" evidence="1">
    <location>
        <begin position="1"/>
        <end position="21"/>
    </location>
</feature>
<gene>
    <name evidence="2" type="ordered locus">Rmar_2396</name>
</gene>
<feature type="chain" id="PRO_5003012067" description="PorV/PorQ family protein" evidence="1">
    <location>
        <begin position="22"/>
        <end position="348"/>
    </location>
</feature>
<protein>
    <recommendedName>
        <fullName evidence="4">PorV/PorQ family protein</fullName>
    </recommendedName>
</protein>
<dbReference type="NCBIfam" id="NF033709">
    <property type="entry name" value="PorV_fam"/>
    <property type="match status" value="1"/>
</dbReference>
<dbReference type="Gene3D" id="2.40.160.60">
    <property type="entry name" value="Outer membrane protein transport protein (OMPP1/FadL/TodX)"/>
    <property type="match status" value="1"/>
</dbReference>
<keyword evidence="3" id="KW-1185">Reference proteome</keyword>
<dbReference type="KEGG" id="rmr:Rmar_2396"/>
<dbReference type="AlphaFoldDB" id="D0MEP6"/>
<dbReference type="SUPFAM" id="SSF56935">
    <property type="entry name" value="Porins"/>
    <property type="match status" value="1"/>
</dbReference>
<evidence type="ECO:0000313" key="3">
    <source>
        <dbReference type="Proteomes" id="UP000002221"/>
    </source>
</evidence>
<name>D0MEP6_RHOM4</name>
<dbReference type="EMBL" id="CP001807">
    <property type="protein sequence ID" value="ACY49274.1"/>
    <property type="molecule type" value="Genomic_DNA"/>
</dbReference>